<sequence length="105" mass="12170">MSECLLLVHDVARKVWSNKDVPSWSEVFVKILFYGSGHVYIVVVELTCLSNRIKHLRFTFGGQIFLHKFRPKLTWITILAATGHPRGYAIYFGKDDEFLQIKSKL</sequence>
<gene>
    <name evidence="1" type="primary">DYL1</name>
    <name evidence="1" type="ORF">TR141635</name>
</gene>
<evidence type="ECO:0000313" key="1">
    <source>
        <dbReference type="EMBL" id="JAP60086.1"/>
    </source>
</evidence>
<organism evidence="1">
    <name type="scientific">Schistocephalus solidus</name>
    <name type="common">Tapeworm</name>
    <dbReference type="NCBI Taxonomy" id="70667"/>
    <lineage>
        <taxon>Eukaryota</taxon>
        <taxon>Metazoa</taxon>
        <taxon>Spiralia</taxon>
        <taxon>Lophotrochozoa</taxon>
        <taxon>Platyhelminthes</taxon>
        <taxon>Cestoda</taxon>
        <taxon>Eucestoda</taxon>
        <taxon>Diphyllobothriidea</taxon>
        <taxon>Diphyllobothriidae</taxon>
        <taxon>Schistocephalus</taxon>
    </lineage>
</organism>
<dbReference type="AlphaFoldDB" id="A0A0V0J399"/>
<dbReference type="EMBL" id="GEEE01003139">
    <property type="protein sequence ID" value="JAP60086.1"/>
    <property type="molecule type" value="Transcribed_RNA"/>
</dbReference>
<name>A0A0V0J399_SCHSO</name>
<reference evidence="1" key="1">
    <citation type="submission" date="2016-01" db="EMBL/GenBank/DDBJ databases">
        <title>Reference transcriptome for the parasite Schistocephalus solidus: insights into the molecular evolution of parasitism.</title>
        <authorList>
            <person name="Hebert F.O."/>
            <person name="Grambauer S."/>
            <person name="Barber I."/>
            <person name="Landry C.R."/>
            <person name="Aubin-Horth N."/>
        </authorList>
    </citation>
    <scope>NUCLEOTIDE SEQUENCE</scope>
</reference>
<proteinExistence type="predicted"/>
<protein>
    <submittedName>
        <fullName evidence="1">Dynein light chain 1</fullName>
    </submittedName>
</protein>
<accession>A0A0V0J399</accession>